<proteinExistence type="predicted"/>
<gene>
    <name evidence="1" type="ORF">CBW42_10300</name>
</gene>
<evidence type="ECO:0000313" key="1">
    <source>
        <dbReference type="EMBL" id="OUM19865.1"/>
    </source>
</evidence>
<evidence type="ECO:0000313" key="2">
    <source>
        <dbReference type="Proteomes" id="UP000194903"/>
    </source>
</evidence>
<dbReference type="AlphaFoldDB" id="A0A252F230"/>
<reference evidence="1 2" key="1">
    <citation type="submission" date="2017-05" db="EMBL/GenBank/DDBJ databases">
        <title>Butyricicoccus porcorum sp. nov. a butyrate-producing bacterium from the swine intestinal tract.</title>
        <authorList>
            <person name="Trachsel J."/>
            <person name="Humphrey S."/>
            <person name="Allen H.K."/>
        </authorList>
    </citation>
    <scope>NUCLEOTIDE SEQUENCE [LARGE SCALE GENOMIC DNA]</scope>
    <source>
        <strain evidence="1">BB10</strain>
    </source>
</reference>
<dbReference type="EMBL" id="NHOC01000009">
    <property type="protein sequence ID" value="OUM19865.1"/>
    <property type="molecule type" value="Genomic_DNA"/>
</dbReference>
<dbReference type="Proteomes" id="UP000194903">
    <property type="component" value="Unassembled WGS sequence"/>
</dbReference>
<keyword evidence="2" id="KW-1185">Reference proteome</keyword>
<protein>
    <submittedName>
        <fullName evidence="1">Uncharacterized protein</fullName>
    </submittedName>
</protein>
<organism evidence="1 2">
    <name type="scientific">Butyricicoccus porcorum</name>
    <dbReference type="NCBI Taxonomy" id="1945634"/>
    <lineage>
        <taxon>Bacteria</taxon>
        <taxon>Bacillati</taxon>
        <taxon>Bacillota</taxon>
        <taxon>Clostridia</taxon>
        <taxon>Eubacteriales</taxon>
        <taxon>Butyricicoccaceae</taxon>
        <taxon>Butyricicoccus</taxon>
    </lineage>
</organism>
<sequence length="61" mass="6510">MAHCGIKIARSISGADGRNRTGVFVYLFAVAYAKNETISATTKPVVPTMVSIIVQVLKSVK</sequence>
<comment type="caution">
    <text evidence="1">The sequence shown here is derived from an EMBL/GenBank/DDBJ whole genome shotgun (WGS) entry which is preliminary data.</text>
</comment>
<accession>A0A252F230</accession>
<name>A0A252F230_9FIRM</name>